<evidence type="ECO:0000313" key="2">
    <source>
        <dbReference type="EMBL" id="MEU6803188.1"/>
    </source>
</evidence>
<dbReference type="Proteomes" id="UP001551189">
    <property type="component" value="Unassembled WGS sequence"/>
</dbReference>
<gene>
    <name evidence="2" type="ORF">ABZ931_19565</name>
</gene>
<evidence type="ECO:0000313" key="3">
    <source>
        <dbReference type="Proteomes" id="UP001551189"/>
    </source>
</evidence>
<reference evidence="2 3" key="1">
    <citation type="submission" date="2024-06" db="EMBL/GenBank/DDBJ databases">
        <title>The Natural Products Discovery Center: Release of the First 8490 Sequenced Strains for Exploring Actinobacteria Biosynthetic Diversity.</title>
        <authorList>
            <person name="Kalkreuter E."/>
            <person name="Kautsar S.A."/>
            <person name="Yang D."/>
            <person name="Bader C.D."/>
            <person name="Teijaro C.N."/>
            <person name="Fluegel L."/>
            <person name="Davis C.M."/>
            <person name="Simpson J.R."/>
            <person name="Lauterbach L."/>
            <person name="Steele A.D."/>
            <person name="Gui C."/>
            <person name="Meng S."/>
            <person name="Li G."/>
            <person name="Viehrig K."/>
            <person name="Ye F."/>
            <person name="Su P."/>
            <person name="Kiefer A.F."/>
            <person name="Nichols A."/>
            <person name="Cepeda A.J."/>
            <person name="Yan W."/>
            <person name="Fan B."/>
            <person name="Jiang Y."/>
            <person name="Adhikari A."/>
            <person name="Zheng C.-J."/>
            <person name="Schuster L."/>
            <person name="Cowan T.M."/>
            <person name="Smanski M.J."/>
            <person name="Chevrette M.G."/>
            <person name="De Carvalho L.P.S."/>
            <person name="Shen B."/>
        </authorList>
    </citation>
    <scope>NUCLEOTIDE SEQUENCE [LARGE SCALE GENOMIC DNA]</scope>
    <source>
        <strain evidence="2 3">NPDC046851</strain>
    </source>
</reference>
<keyword evidence="3" id="KW-1185">Reference proteome</keyword>
<dbReference type="RefSeq" id="WP_359697018.1">
    <property type="nucleotide sequence ID" value="NZ_JBEYXT010000085.1"/>
</dbReference>
<dbReference type="NCBIfam" id="NF038083">
    <property type="entry name" value="CU044_5270_fam"/>
    <property type="match status" value="1"/>
</dbReference>
<organism evidence="2 3">
    <name type="scientific">Streptomyces neyagawaensis</name>
    <dbReference type="NCBI Taxonomy" id="42238"/>
    <lineage>
        <taxon>Bacteria</taxon>
        <taxon>Bacillati</taxon>
        <taxon>Actinomycetota</taxon>
        <taxon>Actinomycetes</taxon>
        <taxon>Kitasatosporales</taxon>
        <taxon>Streptomycetaceae</taxon>
        <taxon>Streptomyces</taxon>
    </lineage>
</organism>
<proteinExistence type="predicted"/>
<accession>A0ABV3B175</accession>
<keyword evidence="1" id="KW-0472">Membrane</keyword>
<feature type="transmembrane region" description="Helical" evidence="1">
    <location>
        <begin position="65"/>
        <end position="86"/>
    </location>
</feature>
<dbReference type="EMBL" id="JBEYXT010000085">
    <property type="protein sequence ID" value="MEU6803188.1"/>
    <property type="molecule type" value="Genomic_DNA"/>
</dbReference>
<evidence type="ECO:0000256" key="1">
    <source>
        <dbReference type="SAM" id="Phobius"/>
    </source>
</evidence>
<keyword evidence="1" id="KW-0812">Transmembrane</keyword>
<name>A0ABV3B175_9ACTN</name>
<protein>
    <submittedName>
        <fullName evidence="2">CU044_5270 family protein</fullName>
    </submittedName>
</protein>
<comment type="caution">
    <text evidence="2">The sequence shown here is derived from an EMBL/GenBank/DDBJ whole genome shotgun (WGS) entry which is preliminary data.</text>
</comment>
<dbReference type="InterPro" id="IPR047789">
    <property type="entry name" value="CU044_5270-like"/>
</dbReference>
<keyword evidence="1" id="KW-1133">Transmembrane helix</keyword>
<sequence>MRDIDDPRDLRDLRDLTDFDAGTPPLDEETRRRGRARLLAAITARDADRAGNRTARTAVVSRRPLLRIALTGTVAAAVAAGVLVAVQDDDADRGRTAHPRVTSLPPMRNVSARTVLNGAAAYEREHEKTVSPRDDQFVYTKEIIKETDQKSGRTKTHVDENWRSVDGSKRSWIMEIGKGWWSPPLADDQTSWPPQDWGRLRELPTDPEKLILAIRADFFGGREKNTSLEKITDQEWSHIHFSLAGLLKLVPVMPEGLRPAAYEALGMVPGVKAVPNQKDAKGRVGVAITYDDPTLPKGVSSFGGYFIFDPVTYRFLGFRDERTSGGAKGMKRYTQLSYLDSWAIVDRAKQRPVAAG</sequence>